<gene>
    <name evidence="1" type="ORF">ACOLOM_LOCUS10687</name>
</gene>
<proteinExistence type="predicted"/>
<feature type="non-terminal residue" evidence="1">
    <location>
        <position position="86"/>
    </location>
</feature>
<accession>A0ACA9PHU2</accession>
<keyword evidence="2" id="KW-1185">Reference proteome</keyword>
<dbReference type="Proteomes" id="UP000789525">
    <property type="component" value="Unassembled WGS sequence"/>
</dbReference>
<sequence>MNPKRNLHSEFEALRRHKAMYDIDHADKTVFISTKIRISPSTCPLKGISSSFCCPVWSLVVSFDVTATENHGKILSVALGSRRTVL</sequence>
<evidence type="ECO:0000313" key="1">
    <source>
        <dbReference type="EMBL" id="CAG8711358.1"/>
    </source>
</evidence>
<evidence type="ECO:0000313" key="2">
    <source>
        <dbReference type="Proteomes" id="UP000789525"/>
    </source>
</evidence>
<organism evidence="1 2">
    <name type="scientific">Acaulospora colombiana</name>
    <dbReference type="NCBI Taxonomy" id="27376"/>
    <lineage>
        <taxon>Eukaryota</taxon>
        <taxon>Fungi</taxon>
        <taxon>Fungi incertae sedis</taxon>
        <taxon>Mucoromycota</taxon>
        <taxon>Glomeromycotina</taxon>
        <taxon>Glomeromycetes</taxon>
        <taxon>Diversisporales</taxon>
        <taxon>Acaulosporaceae</taxon>
        <taxon>Acaulospora</taxon>
    </lineage>
</organism>
<reference evidence="1" key="1">
    <citation type="submission" date="2021-06" db="EMBL/GenBank/DDBJ databases">
        <authorList>
            <person name="Kallberg Y."/>
            <person name="Tangrot J."/>
            <person name="Rosling A."/>
        </authorList>
    </citation>
    <scope>NUCLEOTIDE SEQUENCE</scope>
    <source>
        <strain evidence="1">CL356</strain>
    </source>
</reference>
<comment type="caution">
    <text evidence="1">The sequence shown here is derived from an EMBL/GenBank/DDBJ whole genome shotgun (WGS) entry which is preliminary data.</text>
</comment>
<protein>
    <submittedName>
        <fullName evidence="1">15420_t:CDS:1</fullName>
    </submittedName>
</protein>
<dbReference type="EMBL" id="CAJVPT010035443">
    <property type="protein sequence ID" value="CAG8711358.1"/>
    <property type="molecule type" value="Genomic_DNA"/>
</dbReference>
<name>A0ACA9PHU2_9GLOM</name>